<dbReference type="InterPro" id="IPR036322">
    <property type="entry name" value="WD40_repeat_dom_sf"/>
</dbReference>
<evidence type="ECO:0000259" key="5">
    <source>
        <dbReference type="Pfam" id="PF17034"/>
    </source>
</evidence>
<sequence>MVGPTTPDKRLLWHPQQRNKFVVGGGSQITLYEWAAESQEIRHVTSQHDLQFMKTFAWSPDPAFDDLVAVGLSTGRIDLLRLEASRHTRKTLAGSSVLSGGPIVSLMPRSSRACNSLDFCRVDPNFLAVGLDKVRGDSSLVIYDIISARSKLSLSLSLDDDSSSLVPPARPGPTIPRFEITPRADQRTVQHHAPTEVVTAVSYASNTNHLVLAGMSHRWLRLLDIRTATPTVTSVAARVQGITSDPFDTHRIATFGDGMVSVWDVRKLTGGPLLAFTDKDASADGFGLQRSPLMVYSGIEFSPTRRGTIATLHQNSSYVRFWDTLATNARSNSSEGGGGASGSSDGGVGESSSLSSRLTRKSWTGLPWTAAAPTTPMGGSQASARESTPLVLSDTRRTKLFPKSLSSFALVPSDRASLTSNIMVVNKDGDLELYALHDTPKQAVWSGRGDFVISAGKTCRIFSGVMEGEAELEQEFLQQRDQHSQAQQPQQLDSNERERSRSMATETTESVHSMSFSRGRSVTSPFGMPPPLFGRGDEDGFPALGTVFPPTRSARESPVFRTGISATRPNSASRARTYSPASMRRYPIESATTLKTKSKSRSRSGARLAGLTSTTQTATDEAKPPAALAPPARARKLSRGAGRSDSRNRDIAHIVEDDISMVMRRRCLRGYGIGTPYHNVAVTRDDDAPVPRMLSDLWRWMNHAQDFLCVPTPRLHGYDFAYSGVIGIWEGLLPVGENTTSSSFSLSATNTPTIEPLSLLSDIRDRSRSRPRRSHSLTATGRNYSPADDLHGNFHAALTALAMRFGDGNSGVNNFSGLSSTGRSTGIATSRPLQRQVALHLCGWSLKEEDLWTNVKRWEKEGSHSRAACWLVFAQHYSKAFEVLMRSNDESHHMMSGVLAALTANSSSRNADLREHYERLIIRLQDPYFRVMLTHLSSGDWSEVLDEEVIPFRERLAIAFQFLDDNTLTSYLRRCIRDSAQRGDIDGLMVTGLTKAGLDILQSYVNRSGDVQTAAILASYVCPPKFRDPRADRWIEAYRDLLDGFKLHHHRVWFDVERGGLLGEAGTPVAVDWAPRQIVMRCNYCNKPVVNPNASPRSVPKHKPTVCANCNRALPRCSVCLMTLSIVPDVVRDAELVYSPGKDTIEEAILICQTCRHGGHASHITEWFFGEGGERSRGLCPVAGCDCRCTDEF</sequence>
<dbReference type="Pfam" id="PF21719">
    <property type="entry name" value="MIOS_a-sol"/>
    <property type="match status" value="1"/>
</dbReference>
<protein>
    <submittedName>
        <fullName evidence="7">Zinc-ribbon-16 domain-containing protein</fullName>
    </submittedName>
</protein>
<dbReference type="OrthoDB" id="341486at2759"/>
<comment type="caution">
    <text evidence="7">The sequence shown here is derived from an EMBL/GenBank/DDBJ whole genome shotgun (WGS) entry which is preliminary data.</text>
</comment>
<dbReference type="RefSeq" id="XP_037219219.1">
    <property type="nucleotide sequence ID" value="XM_037363575.1"/>
</dbReference>
<dbReference type="Pfam" id="PF21720">
    <property type="entry name" value="MIOS_WD40"/>
    <property type="match status" value="1"/>
</dbReference>
<dbReference type="CDD" id="cd16691">
    <property type="entry name" value="mRING-H2-C3H3C2_Mio"/>
    <property type="match status" value="1"/>
</dbReference>
<feature type="domain" description="MIOS-like alpha-solenoid" evidence="6">
    <location>
        <begin position="829"/>
        <end position="962"/>
    </location>
</feature>
<proteinExistence type="inferred from homology"/>
<feature type="region of interest" description="Disordered" evidence="4">
    <location>
        <begin position="589"/>
        <end position="649"/>
    </location>
</feature>
<organism evidence="7 8">
    <name type="scientific">Mycena indigotica</name>
    <dbReference type="NCBI Taxonomy" id="2126181"/>
    <lineage>
        <taxon>Eukaryota</taxon>
        <taxon>Fungi</taxon>
        <taxon>Dikarya</taxon>
        <taxon>Basidiomycota</taxon>
        <taxon>Agaricomycotina</taxon>
        <taxon>Agaricomycetes</taxon>
        <taxon>Agaricomycetidae</taxon>
        <taxon>Agaricales</taxon>
        <taxon>Marasmiineae</taxon>
        <taxon>Mycenaceae</taxon>
        <taxon>Mycena</taxon>
    </lineage>
</organism>
<feature type="compositionally biased region" description="Polar residues" evidence="4">
    <location>
        <begin position="502"/>
        <end position="524"/>
    </location>
</feature>
<evidence type="ECO:0000313" key="7">
    <source>
        <dbReference type="EMBL" id="KAF7301219.1"/>
    </source>
</evidence>
<dbReference type="InterPro" id="IPR037593">
    <property type="entry name" value="MIOS/Sea4"/>
</dbReference>
<dbReference type="Gene3D" id="2.130.10.10">
    <property type="entry name" value="YVTN repeat-like/Quinoprotein amine dehydrogenase"/>
    <property type="match status" value="1"/>
</dbReference>
<keyword evidence="3" id="KW-0677">Repeat</keyword>
<comment type="similarity">
    <text evidence="1">Belongs to the WD repeat mio family.</text>
</comment>
<dbReference type="GeneID" id="59346091"/>
<dbReference type="InterPro" id="IPR015943">
    <property type="entry name" value="WD40/YVTN_repeat-like_dom_sf"/>
</dbReference>
<evidence type="ECO:0000259" key="6">
    <source>
        <dbReference type="Pfam" id="PF21719"/>
    </source>
</evidence>
<evidence type="ECO:0000313" key="8">
    <source>
        <dbReference type="Proteomes" id="UP000636479"/>
    </source>
</evidence>
<dbReference type="GO" id="GO:1904263">
    <property type="term" value="P:positive regulation of TORC1 signaling"/>
    <property type="evidence" value="ECO:0007669"/>
    <property type="project" value="TreeGrafter"/>
</dbReference>
<name>A0A8H6SKW1_9AGAR</name>
<dbReference type="PANTHER" id="PTHR16453:SF9">
    <property type="entry name" value="GATOR COMPLEX PROTEIN MIOS"/>
    <property type="match status" value="1"/>
</dbReference>
<gene>
    <name evidence="7" type="ORF">MIND_00686700</name>
</gene>
<dbReference type="Pfam" id="PF17034">
    <property type="entry name" value="zinc_ribbon_16"/>
    <property type="match status" value="1"/>
</dbReference>
<reference evidence="7" key="1">
    <citation type="submission" date="2020-05" db="EMBL/GenBank/DDBJ databases">
        <title>Mycena genomes resolve the evolution of fungal bioluminescence.</title>
        <authorList>
            <person name="Tsai I.J."/>
        </authorList>
    </citation>
    <scope>NUCLEOTIDE SEQUENCE</scope>
    <source>
        <strain evidence="7">171206Taipei</strain>
    </source>
</reference>
<dbReference type="InterPro" id="IPR049092">
    <property type="entry name" value="MIOS_a-sol"/>
</dbReference>
<feature type="compositionally biased region" description="Polar residues" evidence="4">
    <location>
        <begin position="484"/>
        <end position="493"/>
    </location>
</feature>
<dbReference type="GO" id="GO:0005737">
    <property type="term" value="C:cytoplasm"/>
    <property type="evidence" value="ECO:0007669"/>
    <property type="project" value="TreeGrafter"/>
</dbReference>
<feature type="region of interest" description="Disordered" evidence="4">
    <location>
        <begin position="477"/>
        <end position="540"/>
    </location>
</feature>
<dbReference type="InterPro" id="IPR031488">
    <property type="entry name" value="Zn_ribbon_mio"/>
</dbReference>
<dbReference type="PANTHER" id="PTHR16453">
    <property type="entry name" value="WD40 DOMAIN-CONTAINING PROTEIN MIO FAMILY MEMBER"/>
    <property type="match status" value="1"/>
</dbReference>
<evidence type="ECO:0000256" key="1">
    <source>
        <dbReference type="ARBA" id="ARBA00009713"/>
    </source>
</evidence>
<dbReference type="AlphaFoldDB" id="A0A8H6SKW1"/>
<evidence type="ECO:0000256" key="3">
    <source>
        <dbReference type="ARBA" id="ARBA00022737"/>
    </source>
</evidence>
<dbReference type="SUPFAM" id="SSF50978">
    <property type="entry name" value="WD40 repeat-like"/>
    <property type="match status" value="1"/>
</dbReference>
<feature type="compositionally biased region" description="Gly residues" evidence="4">
    <location>
        <begin position="335"/>
        <end position="349"/>
    </location>
</feature>
<keyword evidence="8" id="KW-1185">Reference proteome</keyword>
<dbReference type="EMBL" id="JACAZF010000006">
    <property type="protein sequence ID" value="KAF7301219.1"/>
    <property type="molecule type" value="Genomic_DNA"/>
</dbReference>
<feature type="domain" description="GATOR2 complex protein MIO zinc-ribbon like" evidence="5">
    <location>
        <begin position="1083"/>
        <end position="1191"/>
    </location>
</feature>
<evidence type="ECO:0000256" key="2">
    <source>
        <dbReference type="ARBA" id="ARBA00022574"/>
    </source>
</evidence>
<keyword evidence="2" id="KW-0853">WD repeat</keyword>
<feature type="compositionally biased region" description="Polar residues" evidence="4">
    <location>
        <begin position="377"/>
        <end position="386"/>
    </location>
</feature>
<evidence type="ECO:0000256" key="4">
    <source>
        <dbReference type="SAM" id="MobiDB-lite"/>
    </source>
</evidence>
<feature type="region of interest" description="Disordered" evidence="4">
    <location>
        <begin position="330"/>
        <end position="391"/>
    </location>
</feature>
<dbReference type="Proteomes" id="UP000636479">
    <property type="component" value="Unassembled WGS sequence"/>
</dbReference>
<feature type="region of interest" description="Disordered" evidence="4">
    <location>
        <begin position="760"/>
        <end position="784"/>
    </location>
</feature>
<accession>A0A8H6SKW1</accession>